<dbReference type="RefSeq" id="WP_004635157.1">
    <property type="nucleotide sequence ID" value="NZ_CABKQE010000004.1"/>
</dbReference>
<evidence type="ECO:0000313" key="4">
    <source>
        <dbReference type="EMBL" id="CAJ0726384.1"/>
    </source>
</evidence>
<dbReference type="Pfam" id="PF00753">
    <property type="entry name" value="Lactamase_B"/>
    <property type="match status" value="1"/>
</dbReference>
<keyword evidence="6" id="KW-1185">Reference proteome</keyword>
<organism evidence="5 7">
    <name type="scientific">Ralstonia pickettii</name>
    <name type="common">Burkholderia pickettii</name>
    <dbReference type="NCBI Taxonomy" id="329"/>
    <lineage>
        <taxon>Bacteria</taxon>
        <taxon>Pseudomonadati</taxon>
        <taxon>Pseudomonadota</taxon>
        <taxon>Betaproteobacteria</taxon>
        <taxon>Burkholderiales</taxon>
        <taxon>Burkholderiaceae</taxon>
        <taxon>Ralstonia</taxon>
    </lineage>
</organism>
<dbReference type="Gene3D" id="3.40.50.10890">
    <property type="match status" value="1"/>
</dbReference>
<dbReference type="GO" id="GO:0016787">
    <property type="term" value="F:hydrolase activity"/>
    <property type="evidence" value="ECO:0007669"/>
    <property type="project" value="UniProtKB-KW"/>
</dbReference>
<dbReference type="GO" id="GO:0004521">
    <property type="term" value="F:RNA endonuclease activity"/>
    <property type="evidence" value="ECO:0007669"/>
    <property type="project" value="TreeGrafter"/>
</dbReference>
<dbReference type="EMBL" id="CATWFT010000009">
    <property type="protein sequence ID" value="CAJ0726384.1"/>
    <property type="molecule type" value="Genomic_DNA"/>
</dbReference>
<gene>
    <name evidence="5" type="ORF">DEE74_19050</name>
    <name evidence="4" type="ORF">R38712_03030</name>
</gene>
<feature type="domain" description="Beta-Casp" evidence="3">
    <location>
        <begin position="248"/>
        <end position="367"/>
    </location>
</feature>
<keyword evidence="1 4" id="KW-0378">Hydrolase</keyword>
<dbReference type="EC" id="3.1.-.-" evidence="4"/>
<protein>
    <submittedName>
        <fullName evidence="5">MBL fold metallo-hydrolase</fullName>
    </submittedName>
    <submittedName>
        <fullName evidence="4">Ribonuclease</fullName>
        <ecNumber evidence="4">3.1.-.-</ecNumber>
    </submittedName>
</protein>
<evidence type="ECO:0000256" key="1">
    <source>
        <dbReference type="ARBA" id="ARBA00022801"/>
    </source>
</evidence>
<dbReference type="SUPFAM" id="SSF56281">
    <property type="entry name" value="Metallo-hydrolase/oxidoreductase"/>
    <property type="match status" value="1"/>
</dbReference>
<dbReference type="SMART" id="SM01027">
    <property type="entry name" value="Beta-Casp"/>
    <property type="match status" value="1"/>
</dbReference>
<proteinExistence type="predicted"/>
<dbReference type="Proteomes" id="UP001199322">
    <property type="component" value="Unassembled WGS sequence"/>
</dbReference>
<dbReference type="InterPro" id="IPR001279">
    <property type="entry name" value="Metallo-B-lactamas"/>
</dbReference>
<dbReference type="EMBL" id="QGBI01000019">
    <property type="protein sequence ID" value="MBX3891966.1"/>
    <property type="molecule type" value="Genomic_DNA"/>
</dbReference>
<evidence type="ECO:0000313" key="7">
    <source>
        <dbReference type="Proteomes" id="UP001199322"/>
    </source>
</evidence>
<evidence type="ECO:0000313" key="5">
    <source>
        <dbReference type="EMBL" id="MBX3891966.1"/>
    </source>
</evidence>
<dbReference type="Pfam" id="PF10996">
    <property type="entry name" value="Beta-Casp"/>
    <property type="match status" value="1"/>
</dbReference>
<reference evidence="5" key="1">
    <citation type="submission" date="2018-06" db="EMBL/GenBank/DDBJ databases">
        <authorList>
            <person name="O'Rourke A."/>
        </authorList>
    </citation>
    <scope>NUCLEOTIDE SEQUENCE</scope>
    <source>
        <strain evidence="5">132550021-3</strain>
    </source>
</reference>
<evidence type="ECO:0000259" key="3">
    <source>
        <dbReference type="SMART" id="SM01027"/>
    </source>
</evidence>
<sequence length="454" mass="48939">MKLSFHGAAGTVTGSKYLVEHQGQRLLVDCGLFQGYKQLRLLNWEPLPFSAADIDAVVLTHSHLDHAGALPLLVKQGFRGRILATPSTIELCGLLLPDSGRIQEEDAAYANRHHTSKHATALPLYTEDDARRAMEQLHRLPFDQCVDVVPDVTVTLRPAGHILGAASAELTAGQTTVLFSGDVGRPDDPVMRAPAPAPKADYIVVESTYGDRLHEPVPNAQAVLGEAIARTAHRGGMVVIPAFAVGRAQLLLHLIHKLKQQGAIPDLPVFLDSPMAIDATEIYHRHHAEHKLSLEDCLGMYKAARMIRTPEESRALAGLALPAVIISASGMATGGRVLHHLKHLAPDRRNTIILAGYQAGGTRGARLQAGERSLRIHGEDVAVRAEVISLQGMSAHADASQLIEWLGSAPAAPRSVFVTHGEPGPADAMRQRIERELGWSASVPLLGQHVEFDV</sequence>
<dbReference type="AlphaFoldDB" id="A0A1C0XCZ7"/>
<dbReference type="SMART" id="SM00849">
    <property type="entry name" value="Lactamase_B"/>
    <property type="match status" value="1"/>
</dbReference>
<dbReference type="InterPro" id="IPR036866">
    <property type="entry name" value="RibonucZ/Hydroxyglut_hydro"/>
</dbReference>
<reference evidence="4 6" key="2">
    <citation type="submission" date="2023-07" db="EMBL/GenBank/DDBJ databases">
        <authorList>
            <person name="Peeters C."/>
        </authorList>
    </citation>
    <scope>NUCLEOTIDE SEQUENCE [LARGE SCALE GENOMIC DNA]</scope>
    <source>
        <strain evidence="4 6">R-38712</strain>
    </source>
</reference>
<comment type="caution">
    <text evidence="5">The sequence shown here is derived from an EMBL/GenBank/DDBJ whole genome shotgun (WGS) entry which is preliminary data.</text>
</comment>
<dbReference type="Gene3D" id="3.60.15.10">
    <property type="entry name" value="Ribonuclease Z/Hydroxyacylglutathione hydrolase-like"/>
    <property type="match status" value="1"/>
</dbReference>
<feature type="domain" description="Metallo-beta-lactamase" evidence="2">
    <location>
        <begin position="13"/>
        <end position="233"/>
    </location>
</feature>
<dbReference type="Proteomes" id="UP001189303">
    <property type="component" value="Unassembled WGS sequence"/>
</dbReference>
<accession>A0A1C0XCZ7</accession>
<name>A0A1C0XCZ7_RALPI</name>
<evidence type="ECO:0000259" key="2">
    <source>
        <dbReference type="SMART" id="SM00849"/>
    </source>
</evidence>
<dbReference type="PANTHER" id="PTHR11203">
    <property type="entry name" value="CLEAVAGE AND POLYADENYLATION SPECIFICITY FACTOR FAMILY MEMBER"/>
    <property type="match status" value="1"/>
</dbReference>
<dbReference type="InterPro" id="IPR050698">
    <property type="entry name" value="MBL"/>
</dbReference>
<dbReference type="PANTHER" id="PTHR11203:SF37">
    <property type="entry name" value="INTEGRATOR COMPLEX SUBUNIT 11"/>
    <property type="match status" value="1"/>
</dbReference>
<dbReference type="CDD" id="cd16295">
    <property type="entry name" value="TTHA0252-CPSF-like_MBL-fold"/>
    <property type="match status" value="1"/>
</dbReference>
<evidence type="ECO:0000313" key="6">
    <source>
        <dbReference type="Proteomes" id="UP001189303"/>
    </source>
</evidence>
<dbReference type="OMA" id="WFDFSAH"/>
<dbReference type="Pfam" id="PF07521">
    <property type="entry name" value="RMMBL"/>
    <property type="match status" value="1"/>
</dbReference>
<dbReference type="InterPro" id="IPR022712">
    <property type="entry name" value="Beta_Casp"/>
</dbReference>
<dbReference type="InterPro" id="IPR011108">
    <property type="entry name" value="RMMBL"/>
</dbReference>
<dbReference type="GeneID" id="61391050"/>